<dbReference type="EMBL" id="CAMGYJ010000005">
    <property type="protein sequence ID" value="CAI0413128.1"/>
    <property type="molecule type" value="Genomic_DNA"/>
</dbReference>
<organism evidence="1 2">
    <name type="scientific">Linum tenue</name>
    <dbReference type="NCBI Taxonomy" id="586396"/>
    <lineage>
        <taxon>Eukaryota</taxon>
        <taxon>Viridiplantae</taxon>
        <taxon>Streptophyta</taxon>
        <taxon>Embryophyta</taxon>
        <taxon>Tracheophyta</taxon>
        <taxon>Spermatophyta</taxon>
        <taxon>Magnoliopsida</taxon>
        <taxon>eudicotyledons</taxon>
        <taxon>Gunneridae</taxon>
        <taxon>Pentapetalae</taxon>
        <taxon>rosids</taxon>
        <taxon>fabids</taxon>
        <taxon>Malpighiales</taxon>
        <taxon>Linaceae</taxon>
        <taxon>Linum</taxon>
    </lineage>
</organism>
<protein>
    <recommendedName>
        <fullName evidence="3">Secreted protein</fullName>
    </recommendedName>
</protein>
<comment type="caution">
    <text evidence="1">The sequence shown here is derived from an EMBL/GenBank/DDBJ whole genome shotgun (WGS) entry which is preliminary data.</text>
</comment>
<evidence type="ECO:0000313" key="1">
    <source>
        <dbReference type="EMBL" id="CAI0413128.1"/>
    </source>
</evidence>
<accession>A0AAV0JW89</accession>
<evidence type="ECO:0008006" key="3">
    <source>
        <dbReference type="Google" id="ProtNLM"/>
    </source>
</evidence>
<proteinExistence type="predicted"/>
<reference evidence="1" key="1">
    <citation type="submission" date="2022-08" db="EMBL/GenBank/DDBJ databases">
        <authorList>
            <person name="Gutierrez-Valencia J."/>
        </authorList>
    </citation>
    <scope>NUCLEOTIDE SEQUENCE</scope>
</reference>
<gene>
    <name evidence="1" type="ORF">LITE_LOCUS15805</name>
</gene>
<dbReference type="Proteomes" id="UP001154282">
    <property type="component" value="Unassembled WGS sequence"/>
</dbReference>
<keyword evidence="2" id="KW-1185">Reference proteome</keyword>
<name>A0AAV0JW89_9ROSI</name>
<sequence length="81" mass="9097">MLEMRIKCLWILCFAESFTHREPADDNHSSSSVRPDTGEPITSPAATILARISLSLLSTLPDRIHPASRKFWTQICEGVFP</sequence>
<evidence type="ECO:0000313" key="2">
    <source>
        <dbReference type="Proteomes" id="UP001154282"/>
    </source>
</evidence>
<dbReference type="AlphaFoldDB" id="A0AAV0JW89"/>